<comment type="caution">
    <text evidence="1">The sequence shown here is derived from an EMBL/GenBank/DDBJ whole genome shotgun (WGS) entry which is preliminary data.</text>
</comment>
<feature type="non-terminal residue" evidence="1">
    <location>
        <position position="122"/>
    </location>
</feature>
<evidence type="ECO:0000313" key="1">
    <source>
        <dbReference type="EMBL" id="KAH9324017.1"/>
    </source>
</evidence>
<dbReference type="AlphaFoldDB" id="A0AA38GL91"/>
<organism evidence="1 2">
    <name type="scientific">Taxus chinensis</name>
    <name type="common">Chinese yew</name>
    <name type="synonym">Taxus wallichiana var. chinensis</name>
    <dbReference type="NCBI Taxonomy" id="29808"/>
    <lineage>
        <taxon>Eukaryota</taxon>
        <taxon>Viridiplantae</taxon>
        <taxon>Streptophyta</taxon>
        <taxon>Embryophyta</taxon>
        <taxon>Tracheophyta</taxon>
        <taxon>Spermatophyta</taxon>
        <taxon>Pinopsida</taxon>
        <taxon>Pinidae</taxon>
        <taxon>Conifers II</taxon>
        <taxon>Cupressales</taxon>
        <taxon>Taxaceae</taxon>
        <taxon>Taxus</taxon>
    </lineage>
</organism>
<reference evidence="1 2" key="1">
    <citation type="journal article" date="2021" name="Nat. Plants">
        <title>The Taxus genome provides insights into paclitaxel biosynthesis.</title>
        <authorList>
            <person name="Xiong X."/>
            <person name="Gou J."/>
            <person name="Liao Q."/>
            <person name="Li Y."/>
            <person name="Zhou Q."/>
            <person name="Bi G."/>
            <person name="Li C."/>
            <person name="Du R."/>
            <person name="Wang X."/>
            <person name="Sun T."/>
            <person name="Guo L."/>
            <person name="Liang H."/>
            <person name="Lu P."/>
            <person name="Wu Y."/>
            <person name="Zhang Z."/>
            <person name="Ro D.K."/>
            <person name="Shang Y."/>
            <person name="Huang S."/>
            <person name="Yan J."/>
        </authorList>
    </citation>
    <scope>NUCLEOTIDE SEQUENCE [LARGE SCALE GENOMIC DNA]</scope>
    <source>
        <strain evidence="1">Ta-2019</strain>
    </source>
</reference>
<sequence length="122" mass="13077">MNGTKEQIQAAQQMISEVVNKLNPGYGQQGLNAGLWAAGVSSSSSNGFHQPIMGISSSILGIPSKHRVAMITITMHRMVGQMETMGMGRFKVEVMDKKALVILNKVMVDGNDTSQQGTVNAQ</sequence>
<proteinExistence type="predicted"/>
<gene>
    <name evidence="1" type="ORF">KI387_044474</name>
</gene>
<evidence type="ECO:0000313" key="2">
    <source>
        <dbReference type="Proteomes" id="UP000824469"/>
    </source>
</evidence>
<keyword evidence="2" id="KW-1185">Reference proteome</keyword>
<protein>
    <submittedName>
        <fullName evidence="1">Uncharacterized protein</fullName>
    </submittedName>
</protein>
<name>A0AA38GL91_TAXCH</name>
<dbReference type="EMBL" id="JAHRHJ020000003">
    <property type="protein sequence ID" value="KAH9324017.1"/>
    <property type="molecule type" value="Genomic_DNA"/>
</dbReference>
<dbReference type="Proteomes" id="UP000824469">
    <property type="component" value="Unassembled WGS sequence"/>
</dbReference>
<accession>A0AA38GL91</accession>